<accession>A0A2K8U264</accession>
<keyword evidence="2" id="KW-1185">Reference proteome</keyword>
<proteinExistence type="predicted"/>
<gene>
    <name evidence="1" type="ORF">THSYN_01035</name>
</gene>
<organism evidence="1 2">
    <name type="scientific">Candidatus Thiodictyon syntrophicum</name>
    <dbReference type="NCBI Taxonomy" id="1166950"/>
    <lineage>
        <taxon>Bacteria</taxon>
        <taxon>Pseudomonadati</taxon>
        <taxon>Pseudomonadota</taxon>
        <taxon>Gammaproteobacteria</taxon>
        <taxon>Chromatiales</taxon>
        <taxon>Chromatiaceae</taxon>
        <taxon>Thiodictyon</taxon>
    </lineage>
</organism>
<dbReference type="REBASE" id="226574">
    <property type="entry name" value="Tsy16TORFCP"/>
</dbReference>
<reference evidence="1 2" key="1">
    <citation type="submission" date="2017-03" db="EMBL/GenBank/DDBJ databases">
        <title>Complete genome sequence of Candidatus 'Thiodictyon syntrophicum' sp. nov. strain Cad16T, a photolithoautotroph purple sulfur bacterium isolated from an alpine meromictic lake.</title>
        <authorList>
            <person name="Luedin S.M."/>
            <person name="Pothier J.F."/>
            <person name="Danza F."/>
            <person name="Storelli N."/>
            <person name="Wittwer M."/>
            <person name="Tonolla M."/>
        </authorList>
    </citation>
    <scope>NUCLEOTIDE SEQUENCE [LARGE SCALE GENOMIC DNA]</scope>
    <source>
        <strain evidence="1 2">Cad16T</strain>
    </source>
</reference>
<protein>
    <submittedName>
        <fullName evidence="1">Uncharacterized protein</fullName>
    </submittedName>
</protein>
<dbReference type="RefSeq" id="WP_100917496.1">
    <property type="nucleotide sequence ID" value="NZ_CP020370.1"/>
</dbReference>
<evidence type="ECO:0000313" key="2">
    <source>
        <dbReference type="Proteomes" id="UP000232638"/>
    </source>
</evidence>
<dbReference type="OrthoDB" id="9798929at2"/>
<dbReference type="AlphaFoldDB" id="A0A2K8U264"/>
<dbReference type="KEGG" id="tsy:THSYN_01035"/>
<dbReference type="Proteomes" id="UP000232638">
    <property type="component" value="Chromosome"/>
</dbReference>
<name>A0A2K8U264_9GAMM</name>
<sequence length="80" mass="8747">MALQETRFRAVEGRMRDAIGELEEYRSALITAAVTGKIDVRGWQAAGNCAAPEAVAMGFAALYPSYERRALNIDKRAGSR</sequence>
<dbReference type="EMBL" id="CP020370">
    <property type="protein sequence ID" value="AUB79678.1"/>
    <property type="molecule type" value="Genomic_DNA"/>
</dbReference>
<evidence type="ECO:0000313" key="1">
    <source>
        <dbReference type="EMBL" id="AUB79678.1"/>
    </source>
</evidence>